<accession>A0A8K0V165</accession>
<keyword evidence="4" id="KW-1185">Reference proteome</keyword>
<gene>
    <name evidence="3" type="ORF">JJB97_05485</name>
</gene>
<dbReference type="PROSITE" id="PS51257">
    <property type="entry name" value="PROKAR_LIPOPROTEIN"/>
    <property type="match status" value="1"/>
</dbReference>
<keyword evidence="3" id="KW-0449">Lipoprotein</keyword>
<dbReference type="InterPro" id="IPR024289">
    <property type="entry name" value="DUF3828"/>
</dbReference>
<name>A0A8K0V165_9ENTR</name>
<evidence type="ECO:0000259" key="2">
    <source>
        <dbReference type="Pfam" id="PF12883"/>
    </source>
</evidence>
<dbReference type="Proteomes" id="UP000659047">
    <property type="component" value="Unassembled WGS sequence"/>
</dbReference>
<organism evidence="3 4">
    <name type="scientific">Tenebrionibacter intestinalis</name>
    <dbReference type="NCBI Taxonomy" id="2799638"/>
    <lineage>
        <taxon>Bacteria</taxon>
        <taxon>Pseudomonadati</taxon>
        <taxon>Pseudomonadota</taxon>
        <taxon>Gammaproteobacteria</taxon>
        <taxon>Enterobacterales</taxon>
        <taxon>Enterobacteriaceae</taxon>
        <taxon>Tenebrionibacter/Tenebrionicola group</taxon>
        <taxon>Tenebrionibacter</taxon>
    </lineage>
</organism>
<proteinExistence type="predicted"/>
<dbReference type="RefSeq" id="WP_238713021.1">
    <property type="nucleotide sequence ID" value="NZ_JAEPBH010000010.1"/>
</dbReference>
<protein>
    <submittedName>
        <fullName evidence="3">Lipoprotein</fullName>
    </submittedName>
</protein>
<evidence type="ECO:0000313" key="3">
    <source>
        <dbReference type="EMBL" id="MBK4714791.1"/>
    </source>
</evidence>
<feature type="signal peptide" evidence="1">
    <location>
        <begin position="1"/>
        <end position="23"/>
    </location>
</feature>
<sequence>MKRSERALIAPCVLLLSACAAFTPVTVPPAYKDNGVRVGPCVSGGPDSVAQQFYHYRITHPGPGLNNLAGLRPYLSDALWRRLQAAQRAPQMHSLFLQNDLFTSRTGGIDAARVSSASTLPNTDARNIPLRVTLTRGNQQWQDEVLMVRDGKCWSVDDVRYLAPSVFAPSGSLRLSLENR</sequence>
<dbReference type="AlphaFoldDB" id="A0A8K0V165"/>
<feature type="chain" id="PRO_5035438313" evidence="1">
    <location>
        <begin position="24"/>
        <end position="180"/>
    </location>
</feature>
<reference evidence="3" key="1">
    <citation type="submission" date="2021-01" db="EMBL/GenBank/DDBJ databases">
        <title>Intestinitalea alba gen. nov., sp. nov., a novel genus of the family Enterobacteriaceae, isolated from the gut of the plastic-eating mealworm Tenebrio molitor L.</title>
        <authorList>
            <person name="Yang Y."/>
        </authorList>
    </citation>
    <scope>NUCLEOTIDE SEQUENCE</scope>
    <source>
        <strain evidence="3">BIT-L3</strain>
    </source>
</reference>
<dbReference type="Pfam" id="PF12883">
    <property type="entry name" value="DUF3828"/>
    <property type="match status" value="1"/>
</dbReference>
<dbReference type="EMBL" id="JAEPBH010000010">
    <property type="protein sequence ID" value="MBK4714791.1"/>
    <property type="molecule type" value="Genomic_DNA"/>
</dbReference>
<feature type="domain" description="DUF3828" evidence="2">
    <location>
        <begin position="46"/>
        <end position="162"/>
    </location>
</feature>
<evidence type="ECO:0000256" key="1">
    <source>
        <dbReference type="SAM" id="SignalP"/>
    </source>
</evidence>
<keyword evidence="1" id="KW-0732">Signal</keyword>
<evidence type="ECO:0000313" key="4">
    <source>
        <dbReference type="Proteomes" id="UP000659047"/>
    </source>
</evidence>
<dbReference type="NCBIfam" id="NF007824">
    <property type="entry name" value="PRK10533.1"/>
    <property type="match status" value="1"/>
</dbReference>
<comment type="caution">
    <text evidence="3">The sequence shown here is derived from an EMBL/GenBank/DDBJ whole genome shotgun (WGS) entry which is preliminary data.</text>
</comment>